<comment type="caution">
    <text evidence="1">The sequence shown here is derived from an EMBL/GenBank/DDBJ whole genome shotgun (WGS) entry which is preliminary data.</text>
</comment>
<keyword evidence="2" id="KW-1185">Reference proteome</keyword>
<gene>
    <name evidence="1" type="ORF">Poly51_53350</name>
</gene>
<reference evidence="1 2" key="1">
    <citation type="submission" date="2019-02" db="EMBL/GenBank/DDBJ databases">
        <title>Deep-cultivation of Planctomycetes and their phenomic and genomic characterization uncovers novel biology.</title>
        <authorList>
            <person name="Wiegand S."/>
            <person name="Jogler M."/>
            <person name="Boedeker C."/>
            <person name="Pinto D."/>
            <person name="Vollmers J."/>
            <person name="Rivas-Marin E."/>
            <person name="Kohn T."/>
            <person name="Peeters S.H."/>
            <person name="Heuer A."/>
            <person name="Rast P."/>
            <person name="Oberbeckmann S."/>
            <person name="Bunk B."/>
            <person name="Jeske O."/>
            <person name="Meyerdierks A."/>
            <person name="Storesund J.E."/>
            <person name="Kallscheuer N."/>
            <person name="Luecker S."/>
            <person name="Lage O.M."/>
            <person name="Pohl T."/>
            <person name="Merkel B.J."/>
            <person name="Hornburger P."/>
            <person name="Mueller R.-W."/>
            <person name="Bruemmer F."/>
            <person name="Labrenz M."/>
            <person name="Spormann A.M."/>
            <person name="Op Den Camp H."/>
            <person name="Overmann J."/>
            <person name="Amann R."/>
            <person name="Jetten M.S.M."/>
            <person name="Mascher T."/>
            <person name="Medema M.H."/>
            <person name="Devos D.P."/>
            <person name="Kaster A.-K."/>
            <person name="Ovreas L."/>
            <person name="Rohde M."/>
            <person name="Galperin M.Y."/>
            <person name="Jogler C."/>
        </authorList>
    </citation>
    <scope>NUCLEOTIDE SEQUENCE [LARGE SCALE GENOMIC DNA]</scope>
    <source>
        <strain evidence="1 2">Poly51</strain>
    </source>
</reference>
<protein>
    <submittedName>
        <fullName evidence="1">Methyltransferase domain protein</fullName>
    </submittedName>
</protein>
<dbReference type="EMBL" id="SJPW01000007">
    <property type="protein sequence ID" value="TWU47535.1"/>
    <property type="molecule type" value="Genomic_DNA"/>
</dbReference>
<evidence type="ECO:0000313" key="1">
    <source>
        <dbReference type="EMBL" id="TWU47535.1"/>
    </source>
</evidence>
<accession>A0A5C6EGG8</accession>
<dbReference type="InterPro" id="IPR029063">
    <property type="entry name" value="SAM-dependent_MTases_sf"/>
</dbReference>
<dbReference type="GO" id="GO:0008168">
    <property type="term" value="F:methyltransferase activity"/>
    <property type="evidence" value="ECO:0007669"/>
    <property type="project" value="UniProtKB-KW"/>
</dbReference>
<dbReference type="AlphaFoldDB" id="A0A5C6EGG8"/>
<dbReference type="SUPFAM" id="SSF53335">
    <property type="entry name" value="S-adenosyl-L-methionine-dependent methyltransferases"/>
    <property type="match status" value="1"/>
</dbReference>
<keyword evidence="1" id="KW-0808">Transferase</keyword>
<evidence type="ECO:0000313" key="2">
    <source>
        <dbReference type="Proteomes" id="UP000318288"/>
    </source>
</evidence>
<keyword evidence="1" id="KW-0489">Methyltransferase</keyword>
<dbReference type="GO" id="GO:0032259">
    <property type="term" value="P:methylation"/>
    <property type="evidence" value="ECO:0007669"/>
    <property type="project" value="UniProtKB-KW"/>
</dbReference>
<name>A0A5C6EGG8_9BACT</name>
<sequence>MGIQHLKELYSKTSKHSNYQVLSSRLRDLIGTGDLSVNSRSELPRLSYIAQRVDVAGKSICDIGGNTGFFTFELLDRGAKEALYFEGNVHHANFVREATAELQLLDRVQVKNQYFTFDDNSTCLEMRVDVLLLLNVLHHVGDDYGDQSMVMQRALEQIKESLLNIRDCAKTLIFQLGFNWKGNRELPLFKNGTKREMIDFIRSATAGVWNVDHIGIPTRKSGGIVYEDLSEQNIARDDSLGEFLNRPLFLLSRC</sequence>
<dbReference type="Proteomes" id="UP000318288">
    <property type="component" value="Unassembled WGS sequence"/>
</dbReference>
<dbReference type="Gene3D" id="3.40.50.150">
    <property type="entry name" value="Vaccinia Virus protein VP39"/>
    <property type="match status" value="1"/>
</dbReference>
<organism evidence="1 2">
    <name type="scientific">Rubripirellula tenax</name>
    <dbReference type="NCBI Taxonomy" id="2528015"/>
    <lineage>
        <taxon>Bacteria</taxon>
        <taxon>Pseudomonadati</taxon>
        <taxon>Planctomycetota</taxon>
        <taxon>Planctomycetia</taxon>
        <taxon>Pirellulales</taxon>
        <taxon>Pirellulaceae</taxon>
        <taxon>Rubripirellula</taxon>
    </lineage>
</organism>
<proteinExistence type="predicted"/>